<dbReference type="Proteomes" id="UP000050509">
    <property type="component" value="Unassembled WGS sequence"/>
</dbReference>
<dbReference type="InterPro" id="IPR011051">
    <property type="entry name" value="RmlC_Cupin_sf"/>
</dbReference>
<reference evidence="2 3" key="1">
    <citation type="submission" date="2015-09" db="EMBL/GenBank/DDBJ databases">
        <title>Draft genome sequence of Kouleothrix aurantiaca JCM 19913.</title>
        <authorList>
            <person name="Hemp J."/>
        </authorList>
    </citation>
    <scope>NUCLEOTIDE SEQUENCE [LARGE SCALE GENOMIC DNA]</scope>
    <source>
        <strain evidence="2 3">COM-B</strain>
    </source>
</reference>
<organism evidence="2 3">
    <name type="scientific">Kouleothrix aurantiaca</name>
    <dbReference type="NCBI Taxonomy" id="186479"/>
    <lineage>
        <taxon>Bacteria</taxon>
        <taxon>Bacillati</taxon>
        <taxon>Chloroflexota</taxon>
        <taxon>Chloroflexia</taxon>
        <taxon>Chloroflexales</taxon>
        <taxon>Roseiflexineae</taxon>
        <taxon>Roseiflexaceae</taxon>
        <taxon>Kouleothrix</taxon>
    </lineage>
</organism>
<keyword evidence="3" id="KW-1185">Reference proteome</keyword>
<dbReference type="PANTHER" id="PTHR36440">
    <property type="entry name" value="PUTATIVE (AFU_ORTHOLOGUE AFUA_8G07350)-RELATED"/>
    <property type="match status" value="1"/>
</dbReference>
<accession>A0A0P9D476</accession>
<name>A0A0P9D476_9CHLR</name>
<dbReference type="EMBL" id="LJCR01003376">
    <property type="protein sequence ID" value="KPV47512.1"/>
    <property type="molecule type" value="Genomic_DNA"/>
</dbReference>
<dbReference type="InterPro" id="IPR053146">
    <property type="entry name" value="QDO-like"/>
</dbReference>
<dbReference type="InterPro" id="IPR013096">
    <property type="entry name" value="Cupin_2"/>
</dbReference>
<comment type="caution">
    <text evidence="2">The sequence shown here is derived from an EMBL/GenBank/DDBJ whole genome shotgun (WGS) entry which is preliminary data.</text>
</comment>
<evidence type="ECO:0000313" key="3">
    <source>
        <dbReference type="Proteomes" id="UP000050509"/>
    </source>
</evidence>
<dbReference type="SUPFAM" id="SSF51182">
    <property type="entry name" value="RmlC-like cupins"/>
    <property type="match status" value="1"/>
</dbReference>
<evidence type="ECO:0000259" key="1">
    <source>
        <dbReference type="Pfam" id="PF07883"/>
    </source>
</evidence>
<proteinExistence type="predicted"/>
<dbReference type="Pfam" id="PF07883">
    <property type="entry name" value="Cupin_2"/>
    <property type="match status" value="1"/>
</dbReference>
<dbReference type="Gene3D" id="2.60.120.10">
    <property type="entry name" value="Jelly Rolls"/>
    <property type="match status" value="1"/>
</dbReference>
<evidence type="ECO:0000313" key="2">
    <source>
        <dbReference type="EMBL" id="KPV47512.1"/>
    </source>
</evidence>
<sequence length="144" mass="15374">TGPMLWGPGDSYTFLVTGEQSGGAYFILEAFVPPGGGPPPHIHEREEECFYLLEGHLTMTLGEQQIMVAAGDFVQVARGTVHTFTNDGQGIARMLAIFSPAGMEHWMTEALDPALDRAATPPPPTPAMIARMIAAAPHNGVVFV</sequence>
<feature type="domain" description="Cupin type-2" evidence="1">
    <location>
        <begin position="32"/>
        <end position="98"/>
    </location>
</feature>
<dbReference type="InterPro" id="IPR014710">
    <property type="entry name" value="RmlC-like_jellyroll"/>
</dbReference>
<gene>
    <name evidence="2" type="ORF">SE17_42330</name>
</gene>
<dbReference type="PANTHER" id="PTHR36440:SF1">
    <property type="entry name" value="PUTATIVE (AFU_ORTHOLOGUE AFUA_8G07350)-RELATED"/>
    <property type="match status" value="1"/>
</dbReference>
<protein>
    <recommendedName>
        <fullName evidence="1">Cupin type-2 domain-containing protein</fullName>
    </recommendedName>
</protein>
<feature type="non-terminal residue" evidence="2">
    <location>
        <position position="1"/>
    </location>
</feature>
<dbReference type="AlphaFoldDB" id="A0A0P9D476"/>